<proteinExistence type="predicted"/>
<comment type="caution">
    <text evidence="2">The sequence shown here is derived from an EMBL/GenBank/DDBJ whole genome shotgun (WGS) entry which is preliminary data.</text>
</comment>
<feature type="transmembrane region" description="Helical" evidence="1">
    <location>
        <begin position="125"/>
        <end position="143"/>
    </location>
</feature>
<keyword evidence="1" id="KW-0472">Membrane</keyword>
<feature type="transmembrane region" description="Helical" evidence="1">
    <location>
        <begin position="55"/>
        <end position="73"/>
    </location>
</feature>
<gene>
    <name evidence="2" type="ORF">KKP3000_001595</name>
</gene>
<sequence>MNPKSNNQDRTLLGAFLFGFGLIAMIDGIVFHQLLQWHSTYMWHPNRFVQIFSDGVLHAIATAFVVLGAIVLWNSNPTSTSAKNTTLWSGLFLGGGSFNLLDGVFSHHILGIHHVRPGDPNQVTYDLAFDLSAILMLLVGLALHRNAKHVIRS</sequence>
<dbReference type="InterPro" id="IPR018719">
    <property type="entry name" value="DUF2243_membrane"/>
</dbReference>
<evidence type="ECO:0000313" key="3">
    <source>
        <dbReference type="Proteomes" id="UP001579974"/>
    </source>
</evidence>
<dbReference type="Proteomes" id="UP001579974">
    <property type="component" value="Unassembled WGS sequence"/>
</dbReference>
<keyword evidence="3" id="KW-1185">Reference proteome</keyword>
<evidence type="ECO:0000313" key="2">
    <source>
        <dbReference type="EMBL" id="MFB5192396.1"/>
    </source>
</evidence>
<dbReference type="Pfam" id="PF10002">
    <property type="entry name" value="DUF2243"/>
    <property type="match status" value="1"/>
</dbReference>
<dbReference type="RefSeq" id="WP_275473341.1">
    <property type="nucleotide sequence ID" value="NZ_CP162940.1"/>
</dbReference>
<name>A0ABV5AJJ2_9BACL</name>
<protein>
    <submittedName>
        <fullName evidence="2">DUF2243 domain-containing protein</fullName>
    </submittedName>
</protein>
<keyword evidence="1" id="KW-0812">Transmembrane</keyword>
<dbReference type="EMBL" id="JBDXSU010000021">
    <property type="protein sequence ID" value="MFB5192396.1"/>
    <property type="molecule type" value="Genomic_DNA"/>
</dbReference>
<feature type="transmembrane region" description="Helical" evidence="1">
    <location>
        <begin position="85"/>
        <end position="105"/>
    </location>
</feature>
<accession>A0ABV5AJJ2</accession>
<feature type="transmembrane region" description="Helical" evidence="1">
    <location>
        <begin position="12"/>
        <end position="35"/>
    </location>
</feature>
<keyword evidence="1" id="KW-1133">Transmembrane helix</keyword>
<evidence type="ECO:0000256" key="1">
    <source>
        <dbReference type="SAM" id="Phobius"/>
    </source>
</evidence>
<organism evidence="2 3">
    <name type="scientific">Alicyclobacillus fastidiosus</name>
    <dbReference type="NCBI Taxonomy" id="392011"/>
    <lineage>
        <taxon>Bacteria</taxon>
        <taxon>Bacillati</taxon>
        <taxon>Bacillota</taxon>
        <taxon>Bacilli</taxon>
        <taxon>Bacillales</taxon>
        <taxon>Alicyclobacillaceae</taxon>
        <taxon>Alicyclobacillus</taxon>
    </lineage>
</organism>
<reference evidence="2 3" key="1">
    <citation type="journal article" date="2024" name="Int. J. Mol. Sci.">
        <title>Exploration of Alicyclobacillus spp. Genome in Search of Antibiotic Resistance.</title>
        <authorList>
            <person name="Bucka-Kolendo J."/>
            <person name="Kiousi D.E."/>
            <person name="Dekowska A."/>
            <person name="Mikolajczuk-Szczyrba A."/>
            <person name="Karadedos D.M."/>
            <person name="Michael P."/>
            <person name="Galanis A."/>
            <person name="Sokolowska B."/>
        </authorList>
    </citation>
    <scope>NUCLEOTIDE SEQUENCE [LARGE SCALE GENOMIC DNA]</scope>
    <source>
        <strain evidence="2 3">KKP 3000</strain>
    </source>
</reference>